<proteinExistence type="predicted"/>
<keyword evidence="2" id="KW-1133">Transmembrane helix</keyword>
<keyword evidence="2" id="KW-0812">Transmembrane</keyword>
<comment type="caution">
    <text evidence="4">The sequence shown here is derived from an EMBL/GenBank/DDBJ whole genome shotgun (WGS) entry which is preliminary data.</text>
</comment>
<evidence type="ECO:0000256" key="2">
    <source>
        <dbReference type="SAM" id="Phobius"/>
    </source>
</evidence>
<organism evidence="4 5">
    <name type="scientific">Rhynocoris fuscipes</name>
    <dbReference type="NCBI Taxonomy" id="488301"/>
    <lineage>
        <taxon>Eukaryota</taxon>
        <taxon>Metazoa</taxon>
        <taxon>Ecdysozoa</taxon>
        <taxon>Arthropoda</taxon>
        <taxon>Hexapoda</taxon>
        <taxon>Insecta</taxon>
        <taxon>Pterygota</taxon>
        <taxon>Neoptera</taxon>
        <taxon>Paraneoptera</taxon>
        <taxon>Hemiptera</taxon>
        <taxon>Heteroptera</taxon>
        <taxon>Panheteroptera</taxon>
        <taxon>Cimicomorpha</taxon>
        <taxon>Reduviidae</taxon>
        <taxon>Harpactorinae</taxon>
        <taxon>Harpactorini</taxon>
        <taxon>Rhynocoris</taxon>
    </lineage>
</organism>
<feature type="transmembrane region" description="Helical" evidence="2">
    <location>
        <begin position="78"/>
        <end position="96"/>
    </location>
</feature>
<sequence length="494" mass="53238">MILSCFATSIVYLYFSFGVMVGLGAGLSFPPGIYLVTAYFVKYRGLANGLAISGSAIGSIIFPPFLRILLENFGYRGSVLIMGGLTLNVIVGALLYDPVEKHMKWVKVKKELSNGDAVINGKDEKLHTEIAIPQLQDNEKNGDTVLIIKPGSRTEQETEQPLLGEPVRKMSTSGFRKSTVNIDNPPMSRKVSSCSYGGRMMNVGSSGQISRKISAYASPYNIGSSCQISRNYSVASNMSSSSFRYVSTAFHGSTLVGLHPEFSSSPNMQSPNKECSWFNWCSGNKSKEKKVEKKDKKPSVVMQLLKDPVYIIILISNASNAIGYVNFTILAPSYAISLGFDKAKASYLLSIIATTDLIGRIGGAALSDVLKFDKRIYFVGGFLVSGIALAALPFFYTYSLIGALCALFGLASGTYVGITAVIMVDMLGEELLASSYGISLFVNGVLQLIGPPICGAIYEQIGAYGPIILGLGIVLIIGAAVWIIVPFVKRKTYK</sequence>
<name>A0AAW1DLY4_9HEMI</name>
<evidence type="ECO:0000313" key="5">
    <source>
        <dbReference type="Proteomes" id="UP001461498"/>
    </source>
</evidence>
<dbReference type="Pfam" id="PF07690">
    <property type="entry name" value="MFS_1"/>
    <property type="match status" value="2"/>
</dbReference>
<evidence type="ECO:0000313" key="4">
    <source>
        <dbReference type="EMBL" id="KAK9511627.1"/>
    </source>
</evidence>
<dbReference type="GO" id="GO:0008028">
    <property type="term" value="F:monocarboxylic acid transmembrane transporter activity"/>
    <property type="evidence" value="ECO:0007669"/>
    <property type="project" value="TreeGrafter"/>
</dbReference>
<dbReference type="InterPro" id="IPR050327">
    <property type="entry name" value="Proton-linked_MCT"/>
</dbReference>
<evidence type="ECO:0000256" key="1">
    <source>
        <dbReference type="ARBA" id="ARBA00004141"/>
    </source>
</evidence>
<feature type="transmembrane region" description="Helical" evidence="2">
    <location>
        <begin position="46"/>
        <end position="66"/>
    </location>
</feature>
<dbReference type="Proteomes" id="UP001461498">
    <property type="component" value="Unassembled WGS sequence"/>
</dbReference>
<keyword evidence="5" id="KW-1185">Reference proteome</keyword>
<feature type="domain" description="Major facilitator superfamily (MFS) profile" evidence="3">
    <location>
        <begin position="1"/>
        <end position="490"/>
    </location>
</feature>
<keyword evidence="2" id="KW-0472">Membrane</keyword>
<dbReference type="SUPFAM" id="SSF103473">
    <property type="entry name" value="MFS general substrate transporter"/>
    <property type="match status" value="1"/>
</dbReference>
<dbReference type="PROSITE" id="PS50850">
    <property type="entry name" value="MFS"/>
    <property type="match status" value="1"/>
</dbReference>
<dbReference type="GO" id="GO:0016020">
    <property type="term" value="C:membrane"/>
    <property type="evidence" value="ECO:0007669"/>
    <property type="project" value="UniProtKB-SubCell"/>
</dbReference>
<dbReference type="PANTHER" id="PTHR11360">
    <property type="entry name" value="MONOCARBOXYLATE TRANSPORTER"/>
    <property type="match status" value="1"/>
</dbReference>
<protein>
    <recommendedName>
        <fullName evidence="3">Major facilitator superfamily (MFS) profile domain-containing protein</fullName>
    </recommendedName>
</protein>
<feature type="transmembrane region" description="Helical" evidence="2">
    <location>
        <begin position="436"/>
        <end position="458"/>
    </location>
</feature>
<comment type="subcellular location">
    <subcellularLocation>
        <location evidence="1">Membrane</location>
        <topology evidence="1">Multi-pass membrane protein</topology>
    </subcellularLocation>
</comment>
<dbReference type="InterPro" id="IPR020846">
    <property type="entry name" value="MFS_dom"/>
</dbReference>
<dbReference type="InterPro" id="IPR011701">
    <property type="entry name" value="MFS"/>
</dbReference>
<dbReference type="Gene3D" id="1.20.1250.20">
    <property type="entry name" value="MFS general substrate transporter like domains"/>
    <property type="match status" value="2"/>
</dbReference>
<feature type="transmembrane region" description="Helical" evidence="2">
    <location>
        <begin position="12"/>
        <end position="34"/>
    </location>
</feature>
<dbReference type="InterPro" id="IPR036259">
    <property type="entry name" value="MFS_trans_sf"/>
</dbReference>
<feature type="transmembrane region" description="Helical" evidence="2">
    <location>
        <begin position="309"/>
        <end position="327"/>
    </location>
</feature>
<gene>
    <name evidence="4" type="ORF">O3M35_000249</name>
</gene>
<dbReference type="EMBL" id="JAPXFL010000001">
    <property type="protein sequence ID" value="KAK9511627.1"/>
    <property type="molecule type" value="Genomic_DNA"/>
</dbReference>
<reference evidence="4 5" key="1">
    <citation type="submission" date="2022-12" db="EMBL/GenBank/DDBJ databases">
        <title>Chromosome-level genome assembly of true bugs.</title>
        <authorList>
            <person name="Ma L."/>
            <person name="Li H."/>
        </authorList>
    </citation>
    <scope>NUCLEOTIDE SEQUENCE [LARGE SCALE GENOMIC DNA]</scope>
    <source>
        <strain evidence="4">Lab_2022b</strain>
    </source>
</reference>
<feature type="transmembrane region" description="Helical" evidence="2">
    <location>
        <begin position="347"/>
        <end position="369"/>
    </location>
</feature>
<feature type="transmembrane region" description="Helical" evidence="2">
    <location>
        <begin position="376"/>
        <end position="395"/>
    </location>
</feature>
<dbReference type="PANTHER" id="PTHR11360:SF293">
    <property type="entry name" value="HERMES, ISOFORM A"/>
    <property type="match status" value="1"/>
</dbReference>
<feature type="transmembrane region" description="Helical" evidence="2">
    <location>
        <begin position="401"/>
        <end position="424"/>
    </location>
</feature>
<feature type="transmembrane region" description="Helical" evidence="2">
    <location>
        <begin position="464"/>
        <end position="488"/>
    </location>
</feature>
<evidence type="ECO:0000259" key="3">
    <source>
        <dbReference type="PROSITE" id="PS50850"/>
    </source>
</evidence>
<accession>A0AAW1DLY4</accession>
<dbReference type="AlphaFoldDB" id="A0AAW1DLY4"/>